<sequence length="305" mass="32024">MAEITLICPGCAAEYRLPSSAIPEKGREVECAACGRLWFASQSGPARVAGAGNGREPAKPVRMSYTVAFGPGATVRREGGRDEADSDPQDPKPLSRRVPESVLNILRDEVEHERRARMAETGGSENMSPPTAERPIAKIAQTEPDWPATTVTVQGDGDASPRSSVPRKRASQSQPRRSEAMQPPRIALPHRSQPDIPEEPKPVVPAGATRALVGAPAPQPDPAAELDLPTTHSPAAATDTPKAPTMPAAGGYGTGFGLAAMIAAIGLALYLLAPGMADAGALGDALSLFRESVDQGRIWLQSLIR</sequence>
<comment type="caution">
    <text evidence="4">The sequence shown here is derived from an EMBL/GenBank/DDBJ whole genome shotgun (WGS) entry which is preliminary data.</text>
</comment>
<proteinExistence type="predicted"/>
<keyword evidence="2" id="KW-1133">Transmembrane helix</keyword>
<feature type="compositionally biased region" description="Basic and acidic residues" evidence="1">
    <location>
        <begin position="106"/>
        <end position="118"/>
    </location>
</feature>
<name>A0ABT2KCD6_9RHOB</name>
<evidence type="ECO:0000256" key="2">
    <source>
        <dbReference type="SAM" id="Phobius"/>
    </source>
</evidence>
<dbReference type="EMBL" id="JANAVZ010000009">
    <property type="protein sequence ID" value="MCT4334202.1"/>
    <property type="molecule type" value="Genomic_DNA"/>
</dbReference>
<dbReference type="InterPro" id="IPR011723">
    <property type="entry name" value="Znf/thioredoxin_put"/>
</dbReference>
<evidence type="ECO:0000313" key="4">
    <source>
        <dbReference type="EMBL" id="MCT4334202.1"/>
    </source>
</evidence>
<reference evidence="4 5" key="1">
    <citation type="submission" date="2022-04" db="EMBL/GenBank/DDBJ databases">
        <title>Paracoccus sp. YLB-12 draft genome sequence.</title>
        <authorList>
            <person name="Yu L."/>
        </authorList>
    </citation>
    <scope>NUCLEOTIDE SEQUENCE [LARGE SCALE GENOMIC DNA]</scope>
    <source>
        <strain evidence="4 5">YLB-12</strain>
    </source>
</reference>
<keyword evidence="2" id="KW-0472">Membrane</keyword>
<dbReference type="Proteomes" id="UP001320702">
    <property type="component" value="Unassembled WGS sequence"/>
</dbReference>
<accession>A0ABT2KCD6</accession>
<feature type="region of interest" description="Disordered" evidence="1">
    <location>
        <begin position="70"/>
        <end position="242"/>
    </location>
</feature>
<dbReference type="NCBIfam" id="TIGR02098">
    <property type="entry name" value="MJ0042_CXXC"/>
    <property type="match status" value="1"/>
</dbReference>
<keyword evidence="5" id="KW-1185">Reference proteome</keyword>
<gene>
    <name evidence="4" type="ORF">MU516_15150</name>
</gene>
<evidence type="ECO:0000259" key="3">
    <source>
        <dbReference type="Pfam" id="PF13717"/>
    </source>
</evidence>
<evidence type="ECO:0000313" key="5">
    <source>
        <dbReference type="Proteomes" id="UP001320702"/>
    </source>
</evidence>
<feature type="transmembrane region" description="Helical" evidence="2">
    <location>
        <begin position="249"/>
        <end position="272"/>
    </location>
</feature>
<dbReference type="RefSeq" id="WP_260278121.1">
    <property type="nucleotide sequence ID" value="NZ_JANAVZ010000009.1"/>
</dbReference>
<dbReference type="Pfam" id="PF13717">
    <property type="entry name" value="Zn_ribbon_4"/>
    <property type="match status" value="1"/>
</dbReference>
<feature type="domain" description="Zinc finger/thioredoxin putative" evidence="3">
    <location>
        <begin position="7"/>
        <end position="39"/>
    </location>
</feature>
<keyword evidence="2" id="KW-0812">Transmembrane</keyword>
<protein>
    <submittedName>
        <fullName evidence="4">Zinc-ribbon domain-containing protein</fullName>
    </submittedName>
</protein>
<organism evidence="4 5">
    <name type="scientific">Paracoccus maritimus</name>
    <dbReference type="NCBI Taxonomy" id="2933292"/>
    <lineage>
        <taxon>Bacteria</taxon>
        <taxon>Pseudomonadati</taxon>
        <taxon>Pseudomonadota</taxon>
        <taxon>Alphaproteobacteria</taxon>
        <taxon>Rhodobacterales</taxon>
        <taxon>Paracoccaceae</taxon>
        <taxon>Paracoccus</taxon>
    </lineage>
</organism>
<evidence type="ECO:0000256" key="1">
    <source>
        <dbReference type="SAM" id="MobiDB-lite"/>
    </source>
</evidence>